<accession>A0A067W5T5</accession>
<dbReference type="HOGENOM" id="CLU_056632_7_1_5"/>
<organism evidence="5 6">
    <name type="scientific">Bartonella koehlerae C-29</name>
    <dbReference type="NCBI Taxonomy" id="1134510"/>
    <lineage>
        <taxon>Bacteria</taxon>
        <taxon>Pseudomonadati</taxon>
        <taxon>Pseudomonadota</taxon>
        <taxon>Alphaproteobacteria</taxon>
        <taxon>Hyphomicrobiales</taxon>
        <taxon>Bartonellaceae</taxon>
        <taxon>Bartonella</taxon>
    </lineage>
</organism>
<dbReference type="Proteomes" id="UP000027015">
    <property type="component" value="Unassembled WGS sequence"/>
</dbReference>
<dbReference type="SUPFAM" id="SSF49329">
    <property type="entry name" value="Cu,Zn superoxide dismutase-like"/>
    <property type="match status" value="1"/>
</dbReference>
<dbReference type="InterPro" id="IPR024134">
    <property type="entry name" value="SOD_Cu/Zn_/chaperone"/>
</dbReference>
<comment type="caution">
    <text evidence="5">The sequence shown here is derived from an EMBL/GenBank/DDBJ whole genome shotgun (WGS) entry which is preliminary data.</text>
</comment>
<evidence type="ECO:0000313" key="5">
    <source>
        <dbReference type="EMBL" id="KEC55099.1"/>
    </source>
</evidence>
<dbReference type="InterPro" id="IPR018152">
    <property type="entry name" value="SOD_Cu/Zn_BS"/>
</dbReference>
<dbReference type="Gene3D" id="2.60.40.200">
    <property type="entry name" value="Superoxide dismutase, copper/zinc binding domain"/>
    <property type="match status" value="1"/>
</dbReference>
<comment type="cofactor">
    <cofactor evidence="2">
        <name>Zn(2+)</name>
        <dbReference type="ChEBI" id="CHEBI:29105"/>
    </cofactor>
    <text evidence="2">Binds 1 zinc ion per subunit.</text>
</comment>
<evidence type="ECO:0000256" key="3">
    <source>
        <dbReference type="SAM" id="SignalP"/>
    </source>
</evidence>
<feature type="chain" id="PRO_5001647769" description="Superoxide dismutase [Cu-Zn]" evidence="3">
    <location>
        <begin position="24"/>
        <end position="175"/>
    </location>
</feature>
<dbReference type="Pfam" id="PF00080">
    <property type="entry name" value="Sod_Cu"/>
    <property type="match status" value="1"/>
</dbReference>
<dbReference type="PROSITE" id="PS00332">
    <property type="entry name" value="SOD_CU_ZN_2"/>
    <property type="match status" value="1"/>
</dbReference>
<dbReference type="CDD" id="cd00305">
    <property type="entry name" value="Cu-Zn_Superoxide_Dismutase"/>
    <property type="match status" value="1"/>
</dbReference>
<dbReference type="PROSITE" id="PS00087">
    <property type="entry name" value="SOD_CU_ZN_1"/>
    <property type="match status" value="1"/>
</dbReference>
<sequence>MNKLIFLFLAQIAFLNCISNVLANSIQVKIYELKENNIKNPIGTIEIEENIYGLIFTPNLSSLPEGLHGFHIHENPSCDTKDGVIGGAAGGHYDPQHTNKHLGPYNINGHLGDLPTLYVDKQGQATMSVIAPRLKKLSEVKGHSMIIHIGGDNQSDKPLPLGGGGARLACGIIEE</sequence>
<comment type="catalytic activity">
    <reaction evidence="2">
        <text>2 superoxide + 2 H(+) = H2O2 + O2</text>
        <dbReference type="Rhea" id="RHEA:20696"/>
        <dbReference type="ChEBI" id="CHEBI:15378"/>
        <dbReference type="ChEBI" id="CHEBI:15379"/>
        <dbReference type="ChEBI" id="CHEBI:16240"/>
        <dbReference type="ChEBI" id="CHEBI:18421"/>
        <dbReference type="EC" id="1.15.1.1"/>
    </reaction>
</comment>
<keyword evidence="2" id="KW-0862">Zinc</keyword>
<evidence type="ECO:0000256" key="2">
    <source>
        <dbReference type="RuleBase" id="RU000393"/>
    </source>
</evidence>
<protein>
    <recommendedName>
        <fullName evidence="2">Superoxide dismutase [Cu-Zn]</fullName>
        <ecNumber evidence="2">1.15.1.1</ecNumber>
    </recommendedName>
</protein>
<feature type="domain" description="Superoxide dismutase copper/zinc binding" evidence="4">
    <location>
        <begin position="43"/>
        <end position="173"/>
    </location>
</feature>
<dbReference type="PANTHER" id="PTHR10003">
    <property type="entry name" value="SUPEROXIDE DISMUTASE CU-ZN -RELATED"/>
    <property type="match status" value="1"/>
</dbReference>
<comment type="cofactor">
    <cofactor evidence="2">
        <name>Cu cation</name>
        <dbReference type="ChEBI" id="CHEBI:23378"/>
    </cofactor>
    <text evidence="2">Binds 1 copper ion per subunit.</text>
</comment>
<dbReference type="InterPro" id="IPR036423">
    <property type="entry name" value="SOD-like_Cu/Zn_dom_sf"/>
</dbReference>
<dbReference type="OrthoDB" id="5431326at2"/>
<dbReference type="STRING" id="1134510.O9A_00979"/>
<reference evidence="5 6" key="1">
    <citation type="submission" date="2012-04" db="EMBL/GenBank/DDBJ databases">
        <title>The Genome Sequence of Bartonella koehlerae C-29.</title>
        <authorList>
            <consortium name="The Broad Institute Genome Sequencing Platform"/>
            <consortium name="The Broad Institute Genome Sequencing Center for Infectious Disease"/>
            <person name="Feldgarden M."/>
            <person name="Kirby J."/>
            <person name="Kosoy M."/>
            <person name="Birtles R."/>
            <person name="Probert W.S."/>
            <person name="Chiaraviglio L."/>
            <person name="Walker B."/>
            <person name="Young S.K."/>
            <person name="Zeng Q."/>
            <person name="Gargeya S."/>
            <person name="Fitzgerald M."/>
            <person name="Haas B."/>
            <person name="Abouelleil A."/>
            <person name="Alvarado L."/>
            <person name="Arachchi H.M."/>
            <person name="Berlin A.M."/>
            <person name="Chapman S.B."/>
            <person name="Goldberg J."/>
            <person name="Griggs A."/>
            <person name="Gujja S."/>
            <person name="Hansen M."/>
            <person name="Howarth C."/>
            <person name="Imamovic A."/>
            <person name="Larimer J."/>
            <person name="McCowen C."/>
            <person name="Montmayeur A."/>
            <person name="Murphy C."/>
            <person name="Neiman D."/>
            <person name="Pearson M."/>
            <person name="Priest M."/>
            <person name="Roberts A."/>
            <person name="Saif S."/>
            <person name="Shea T."/>
            <person name="Sisk P."/>
            <person name="Sykes S."/>
            <person name="Wortman J."/>
            <person name="Nusbaum C."/>
            <person name="Birren B."/>
        </authorList>
    </citation>
    <scope>NUCLEOTIDE SEQUENCE [LARGE SCALE GENOMIC DNA]</scope>
    <source>
        <strain evidence="5 6">C-29</strain>
    </source>
</reference>
<evidence type="ECO:0000313" key="6">
    <source>
        <dbReference type="Proteomes" id="UP000027015"/>
    </source>
</evidence>
<dbReference type="GO" id="GO:0004784">
    <property type="term" value="F:superoxide dismutase activity"/>
    <property type="evidence" value="ECO:0007669"/>
    <property type="project" value="UniProtKB-EC"/>
</dbReference>
<dbReference type="NCBIfam" id="NF007628">
    <property type="entry name" value="PRK10290.1"/>
    <property type="match status" value="1"/>
</dbReference>
<keyword evidence="6" id="KW-1185">Reference proteome</keyword>
<dbReference type="EMBL" id="AHPL01000008">
    <property type="protein sequence ID" value="KEC55099.1"/>
    <property type="molecule type" value="Genomic_DNA"/>
</dbReference>
<evidence type="ECO:0000256" key="1">
    <source>
        <dbReference type="ARBA" id="ARBA00010457"/>
    </source>
</evidence>
<comment type="function">
    <text evidence="2">Destroys radicals which are normally produced within the cells and which are toxic to biological systems.</text>
</comment>
<dbReference type="eggNOG" id="COG2032">
    <property type="taxonomic scope" value="Bacteria"/>
</dbReference>
<keyword evidence="2" id="KW-0186">Copper</keyword>
<evidence type="ECO:0000259" key="4">
    <source>
        <dbReference type="Pfam" id="PF00080"/>
    </source>
</evidence>
<comment type="similarity">
    <text evidence="1 2">Belongs to the Cu-Zn superoxide dismutase family.</text>
</comment>
<keyword evidence="3" id="KW-0732">Signal</keyword>
<gene>
    <name evidence="5" type="ORF">O9A_00979</name>
</gene>
<dbReference type="PATRIC" id="fig|1134510.3.peg.1115"/>
<dbReference type="GO" id="GO:0005507">
    <property type="term" value="F:copper ion binding"/>
    <property type="evidence" value="ECO:0007669"/>
    <property type="project" value="InterPro"/>
</dbReference>
<proteinExistence type="inferred from homology"/>
<keyword evidence="2" id="KW-0560">Oxidoreductase</keyword>
<dbReference type="RefSeq" id="WP_034459331.1">
    <property type="nucleotide sequence ID" value="NZ_CADEAH010000006.1"/>
</dbReference>
<keyword evidence="2" id="KW-0479">Metal-binding</keyword>
<dbReference type="AlphaFoldDB" id="A0A067W5T5"/>
<name>A0A067W5T5_9HYPH</name>
<feature type="signal peptide" evidence="3">
    <location>
        <begin position="1"/>
        <end position="23"/>
    </location>
</feature>
<dbReference type="EC" id="1.15.1.1" evidence="2"/>
<dbReference type="InterPro" id="IPR001424">
    <property type="entry name" value="SOD_Cu_Zn_dom"/>
</dbReference>